<dbReference type="Proteomes" id="UP000219573">
    <property type="component" value="Unassembled WGS sequence"/>
</dbReference>
<dbReference type="AlphaFoldDB" id="A0A285F1Q7"/>
<proteinExistence type="predicted"/>
<evidence type="ECO:0000313" key="1">
    <source>
        <dbReference type="EMBL" id="SNY05225.1"/>
    </source>
</evidence>
<accession>A0A285F1Q7</accession>
<organism evidence="1 2">
    <name type="scientific">Orenia metallireducens</name>
    <dbReference type="NCBI Taxonomy" id="1413210"/>
    <lineage>
        <taxon>Bacteria</taxon>
        <taxon>Bacillati</taxon>
        <taxon>Bacillota</taxon>
        <taxon>Clostridia</taxon>
        <taxon>Halanaerobiales</taxon>
        <taxon>Halobacteroidaceae</taxon>
        <taxon>Orenia</taxon>
    </lineage>
</organism>
<gene>
    <name evidence="1" type="ORF">SAMN06265827_10113</name>
</gene>
<name>A0A285F1Q7_9FIRM</name>
<evidence type="ECO:0000313" key="2">
    <source>
        <dbReference type="Proteomes" id="UP000219573"/>
    </source>
</evidence>
<dbReference type="EMBL" id="OBDZ01000001">
    <property type="protein sequence ID" value="SNY05225.1"/>
    <property type="molecule type" value="Genomic_DNA"/>
</dbReference>
<keyword evidence="2" id="KW-1185">Reference proteome</keyword>
<sequence length="70" mass="8035">MKNLSLMNYGADFSLKQHLLVNPLFGGSLFLDYSFISYKIEPLVIKNIFKYLNQYDIIQLQGCAKSNSIL</sequence>
<reference evidence="2" key="1">
    <citation type="submission" date="2017-09" db="EMBL/GenBank/DDBJ databases">
        <authorList>
            <person name="Varghese N."/>
            <person name="Submissions S."/>
        </authorList>
    </citation>
    <scope>NUCLEOTIDE SEQUENCE [LARGE SCALE GENOMIC DNA]</scope>
    <source>
        <strain evidence="2">MSL47</strain>
    </source>
</reference>
<protein>
    <submittedName>
        <fullName evidence="1">Uncharacterized protein</fullName>
    </submittedName>
</protein>